<accession>A0AAD6TAJ0</accession>
<name>A0AAD6TAJ0_9AGAR</name>
<comment type="caution">
    <text evidence="1">The sequence shown here is derived from an EMBL/GenBank/DDBJ whole genome shotgun (WGS) entry which is preliminary data.</text>
</comment>
<protein>
    <submittedName>
        <fullName evidence="1">Uncharacterized protein</fullName>
    </submittedName>
</protein>
<evidence type="ECO:0000313" key="1">
    <source>
        <dbReference type="EMBL" id="KAJ7042554.1"/>
    </source>
</evidence>
<gene>
    <name evidence="1" type="ORF">C8F04DRAFT_1390526</name>
</gene>
<organism evidence="1 2">
    <name type="scientific">Mycena alexandri</name>
    <dbReference type="NCBI Taxonomy" id="1745969"/>
    <lineage>
        <taxon>Eukaryota</taxon>
        <taxon>Fungi</taxon>
        <taxon>Dikarya</taxon>
        <taxon>Basidiomycota</taxon>
        <taxon>Agaricomycotina</taxon>
        <taxon>Agaricomycetes</taxon>
        <taxon>Agaricomycetidae</taxon>
        <taxon>Agaricales</taxon>
        <taxon>Marasmiineae</taxon>
        <taxon>Mycenaceae</taxon>
        <taxon>Mycena</taxon>
    </lineage>
</organism>
<dbReference type="Proteomes" id="UP001218188">
    <property type="component" value="Unassembled WGS sequence"/>
</dbReference>
<evidence type="ECO:0000313" key="2">
    <source>
        <dbReference type="Proteomes" id="UP001218188"/>
    </source>
</evidence>
<dbReference type="EMBL" id="JARJCM010000012">
    <property type="protein sequence ID" value="KAJ7042554.1"/>
    <property type="molecule type" value="Genomic_DNA"/>
</dbReference>
<dbReference type="AlphaFoldDB" id="A0AAD6TAJ0"/>
<proteinExistence type="predicted"/>
<sequence>MSFVRGIHRAISRAWSPRWSSSFVRNPPSSAPREVPTPLLFVSAKDWDVDSTRGIDAIATTLSMQGFTCIQCDISRPTTDPPLDSDKFMDHLAADLKSQIRLSFLTAAFPPVIFARSSATLIAQAYISSNPVSAMMLMGNIPSTNADVPKSLLPTPLAEFNFEPKFPIALLTSPREMERLSKTNRLAQDPQVELLTTEDLESQDAFLKIEDWLDDLGI</sequence>
<reference evidence="1" key="1">
    <citation type="submission" date="2023-03" db="EMBL/GenBank/DDBJ databases">
        <title>Massive genome expansion in bonnet fungi (Mycena s.s.) driven by repeated elements and novel gene families across ecological guilds.</title>
        <authorList>
            <consortium name="Lawrence Berkeley National Laboratory"/>
            <person name="Harder C.B."/>
            <person name="Miyauchi S."/>
            <person name="Viragh M."/>
            <person name="Kuo A."/>
            <person name="Thoen E."/>
            <person name="Andreopoulos B."/>
            <person name="Lu D."/>
            <person name="Skrede I."/>
            <person name="Drula E."/>
            <person name="Henrissat B."/>
            <person name="Morin E."/>
            <person name="Kohler A."/>
            <person name="Barry K."/>
            <person name="LaButti K."/>
            <person name="Morin E."/>
            <person name="Salamov A."/>
            <person name="Lipzen A."/>
            <person name="Mereny Z."/>
            <person name="Hegedus B."/>
            <person name="Baldrian P."/>
            <person name="Stursova M."/>
            <person name="Weitz H."/>
            <person name="Taylor A."/>
            <person name="Grigoriev I.V."/>
            <person name="Nagy L.G."/>
            <person name="Martin F."/>
            <person name="Kauserud H."/>
        </authorList>
    </citation>
    <scope>NUCLEOTIDE SEQUENCE</scope>
    <source>
        <strain evidence="1">CBHHK200</strain>
    </source>
</reference>
<keyword evidence="2" id="KW-1185">Reference proteome</keyword>